<dbReference type="RefSeq" id="WP_189167931.1">
    <property type="nucleotide sequence ID" value="NZ_BMQB01000001.1"/>
</dbReference>
<feature type="compositionally biased region" description="Low complexity" evidence="1">
    <location>
        <begin position="23"/>
        <end position="47"/>
    </location>
</feature>
<dbReference type="AlphaFoldDB" id="A0A8J3B5W8"/>
<sequence>MSHSLRLLPPLLALTLLTACAGTDPGTPGASPSPSPLTTGPTGKPTASPGLYRGTVVPGVEVGCRILQTTAGSYVILGGDPARLRDGARVTVRGTLDPGTVSICNQGPILQVTEVLPAPSAS</sequence>
<accession>A0A8J3B5W8</accession>
<evidence type="ECO:0008006" key="5">
    <source>
        <dbReference type="Google" id="ProtNLM"/>
    </source>
</evidence>
<name>A0A8J3B5W8_9ACTN</name>
<keyword evidence="4" id="KW-1185">Reference proteome</keyword>
<evidence type="ECO:0000313" key="4">
    <source>
        <dbReference type="Proteomes" id="UP000649739"/>
    </source>
</evidence>
<reference evidence="3" key="1">
    <citation type="journal article" date="2014" name="Int. J. Syst. Evol. Microbiol.">
        <title>Complete genome sequence of Corynebacterium casei LMG S-19264T (=DSM 44701T), isolated from a smear-ripened cheese.</title>
        <authorList>
            <consortium name="US DOE Joint Genome Institute (JGI-PGF)"/>
            <person name="Walter F."/>
            <person name="Albersmeier A."/>
            <person name="Kalinowski J."/>
            <person name="Ruckert C."/>
        </authorList>
    </citation>
    <scope>NUCLEOTIDE SEQUENCE</scope>
    <source>
        <strain evidence="3">JCM 3090</strain>
    </source>
</reference>
<comment type="caution">
    <text evidence="3">The sequence shown here is derived from an EMBL/GenBank/DDBJ whole genome shotgun (WGS) entry which is preliminary data.</text>
</comment>
<dbReference type="Proteomes" id="UP000649739">
    <property type="component" value="Unassembled WGS sequence"/>
</dbReference>
<feature type="region of interest" description="Disordered" evidence="1">
    <location>
        <begin position="23"/>
        <end position="50"/>
    </location>
</feature>
<keyword evidence="2" id="KW-0732">Signal</keyword>
<evidence type="ECO:0000313" key="3">
    <source>
        <dbReference type="EMBL" id="GGJ74258.1"/>
    </source>
</evidence>
<feature type="signal peptide" evidence="2">
    <location>
        <begin position="1"/>
        <end position="21"/>
    </location>
</feature>
<protein>
    <recommendedName>
        <fullName evidence="5">Lipoprotein</fullName>
    </recommendedName>
</protein>
<dbReference type="EMBL" id="BMQB01000001">
    <property type="protein sequence ID" value="GGJ74258.1"/>
    <property type="molecule type" value="Genomic_DNA"/>
</dbReference>
<feature type="chain" id="PRO_5038690300" description="Lipoprotein" evidence="2">
    <location>
        <begin position="22"/>
        <end position="122"/>
    </location>
</feature>
<proteinExistence type="predicted"/>
<dbReference type="PROSITE" id="PS51257">
    <property type="entry name" value="PROKAR_LIPOPROTEIN"/>
    <property type="match status" value="1"/>
</dbReference>
<gene>
    <name evidence="3" type="ORF">GCM10010123_00270</name>
</gene>
<reference evidence="3" key="2">
    <citation type="submission" date="2020-09" db="EMBL/GenBank/DDBJ databases">
        <authorList>
            <person name="Sun Q."/>
            <person name="Ohkuma M."/>
        </authorList>
    </citation>
    <scope>NUCLEOTIDE SEQUENCE</scope>
    <source>
        <strain evidence="3">JCM 3090</strain>
    </source>
</reference>
<evidence type="ECO:0000256" key="1">
    <source>
        <dbReference type="SAM" id="MobiDB-lite"/>
    </source>
</evidence>
<evidence type="ECO:0000256" key="2">
    <source>
        <dbReference type="SAM" id="SignalP"/>
    </source>
</evidence>
<organism evidence="3 4">
    <name type="scientific">Pilimelia anulata</name>
    <dbReference type="NCBI Taxonomy" id="53371"/>
    <lineage>
        <taxon>Bacteria</taxon>
        <taxon>Bacillati</taxon>
        <taxon>Actinomycetota</taxon>
        <taxon>Actinomycetes</taxon>
        <taxon>Micromonosporales</taxon>
        <taxon>Micromonosporaceae</taxon>
        <taxon>Pilimelia</taxon>
    </lineage>
</organism>